<keyword evidence="1" id="KW-0732">Signal</keyword>
<organism evidence="2 3">
    <name type="scientific">Mangrovivirga halotolerans</name>
    <dbReference type="NCBI Taxonomy" id="2993936"/>
    <lineage>
        <taxon>Bacteria</taxon>
        <taxon>Pseudomonadati</taxon>
        <taxon>Bacteroidota</taxon>
        <taxon>Cytophagia</taxon>
        <taxon>Cytophagales</taxon>
        <taxon>Mangrovivirgaceae</taxon>
        <taxon>Mangrovivirga</taxon>
    </lineage>
</organism>
<evidence type="ECO:0000313" key="3">
    <source>
        <dbReference type="Proteomes" id="UP001209885"/>
    </source>
</evidence>
<evidence type="ECO:0000313" key="2">
    <source>
        <dbReference type="EMBL" id="MCX2743743.1"/>
    </source>
</evidence>
<reference evidence="2 3" key="1">
    <citation type="submission" date="2022-11" db="EMBL/GenBank/DDBJ databases">
        <title>The characterization of three novel Bacteroidetes species and genomic analysis of their roles in tidal elemental geochemical cycles.</title>
        <authorList>
            <person name="Ma K."/>
        </authorList>
    </citation>
    <scope>NUCLEOTIDE SEQUENCE [LARGE SCALE GENOMIC DNA]</scope>
    <source>
        <strain evidence="2 3">M17</strain>
    </source>
</reference>
<feature type="chain" id="PRO_5046940494" evidence="1">
    <location>
        <begin position="24"/>
        <end position="160"/>
    </location>
</feature>
<dbReference type="RefSeq" id="WP_266056148.1">
    <property type="nucleotide sequence ID" value="NZ_JAPFQN010000004.1"/>
</dbReference>
<proteinExistence type="predicted"/>
<sequence>MSLKKIILIFIAICLGFKAPAQSQKLPDPNVVGKKAFNILKKLDQLSAKRFTRQMMNIRDFHNLIKEYNITDEQEILNITSMSKKKWRAMALNNYKGLEWYKEDHNIEWTKIEFSQYDYKIVEKSGIKYYKGLLEFTHLQSTHSWKSLQSKQAGILKLLR</sequence>
<dbReference type="Proteomes" id="UP001209885">
    <property type="component" value="Unassembled WGS sequence"/>
</dbReference>
<keyword evidence="3" id="KW-1185">Reference proteome</keyword>
<name>A0ABT3RQV6_9BACT</name>
<gene>
    <name evidence="2" type="ORF">OO013_07700</name>
</gene>
<protein>
    <submittedName>
        <fullName evidence="2">Uncharacterized protein</fullName>
    </submittedName>
</protein>
<feature type="signal peptide" evidence="1">
    <location>
        <begin position="1"/>
        <end position="23"/>
    </location>
</feature>
<comment type="caution">
    <text evidence="2">The sequence shown here is derived from an EMBL/GenBank/DDBJ whole genome shotgun (WGS) entry which is preliminary data.</text>
</comment>
<dbReference type="EMBL" id="JAPFQN010000004">
    <property type="protein sequence ID" value="MCX2743743.1"/>
    <property type="molecule type" value="Genomic_DNA"/>
</dbReference>
<evidence type="ECO:0000256" key="1">
    <source>
        <dbReference type="SAM" id="SignalP"/>
    </source>
</evidence>
<accession>A0ABT3RQV6</accession>